<accession>A0A6A6UAA2</accession>
<feature type="region of interest" description="Disordered" evidence="1">
    <location>
        <begin position="407"/>
        <end position="434"/>
    </location>
</feature>
<sequence>MATPSNHTGDFRAGYLRLRASKWQYDATLEYKLPVINQLVSIKSRQGAEPSRAAMHASNHQILRAMNHNRKSLISALPAEVTRRITRELFQKPKERLPLYRPGRTPETIQTLQNQHQEVRSRRRRLRLVRMIWKAAGKEPSEASKSGEYQTTAQDLLRTDATVFYKMGYDYLYQESTFHLDIHEGGVSFLNHLVVPNMARAEAVGSSNIFTPNAGPFQFHSIRSLTINIFSPTTAPETGATKQVIRRMFTNLSNIVDRLNASEAALSILSINFTTVDAESTNCWISQEPGAEAHPRPSFETPLSYIQLLTIPLLRLHTVEKASFTAPTMLAGHPEIGTLQAIVANLAGKEGVDRQYLIEGLLMERFAKLDYRDSVASASAEIADLESTKVEFGDMEMFVTNEPQLELEGEGGEGDMSWASEDGASSDWMDELLT</sequence>
<name>A0A6A6UAA2_9PEZI</name>
<reference evidence="2" key="1">
    <citation type="journal article" date="2020" name="Stud. Mycol.">
        <title>101 Dothideomycetes genomes: a test case for predicting lifestyles and emergence of pathogens.</title>
        <authorList>
            <person name="Haridas S."/>
            <person name="Albert R."/>
            <person name="Binder M."/>
            <person name="Bloem J."/>
            <person name="Labutti K."/>
            <person name="Salamov A."/>
            <person name="Andreopoulos B."/>
            <person name="Baker S."/>
            <person name="Barry K."/>
            <person name="Bills G."/>
            <person name="Bluhm B."/>
            <person name="Cannon C."/>
            <person name="Castanera R."/>
            <person name="Culley D."/>
            <person name="Daum C."/>
            <person name="Ezra D."/>
            <person name="Gonzalez J."/>
            <person name="Henrissat B."/>
            <person name="Kuo A."/>
            <person name="Liang C."/>
            <person name="Lipzen A."/>
            <person name="Lutzoni F."/>
            <person name="Magnuson J."/>
            <person name="Mondo S."/>
            <person name="Nolan M."/>
            <person name="Ohm R."/>
            <person name="Pangilinan J."/>
            <person name="Park H.-J."/>
            <person name="Ramirez L."/>
            <person name="Alfaro M."/>
            <person name="Sun H."/>
            <person name="Tritt A."/>
            <person name="Yoshinaga Y."/>
            <person name="Zwiers L.-H."/>
            <person name="Turgeon B."/>
            <person name="Goodwin S."/>
            <person name="Spatafora J."/>
            <person name="Crous P."/>
            <person name="Grigoriev I."/>
        </authorList>
    </citation>
    <scope>NUCLEOTIDE SEQUENCE</scope>
    <source>
        <strain evidence="2">CBS 115976</strain>
    </source>
</reference>
<dbReference type="EMBL" id="MU004236">
    <property type="protein sequence ID" value="KAF2668521.1"/>
    <property type="molecule type" value="Genomic_DNA"/>
</dbReference>
<protein>
    <submittedName>
        <fullName evidence="2">Uncharacterized protein</fullName>
    </submittedName>
</protein>
<evidence type="ECO:0000256" key="1">
    <source>
        <dbReference type="SAM" id="MobiDB-lite"/>
    </source>
</evidence>
<evidence type="ECO:0000313" key="2">
    <source>
        <dbReference type="EMBL" id="KAF2668521.1"/>
    </source>
</evidence>
<dbReference type="AlphaFoldDB" id="A0A6A6UAA2"/>
<gene>
    <name evidence="2" type="ORF">BT63DRAFT_425834</name>
</gene>
<proteinExistence type="predicted"/>
<keyword evidence="3" id="KW-1185">Reference proteome</keyword>
<dbReference type="Proteomes" id="UP000799302">
    <property type="component" value="Unassembled WGS sequence"/>
</dbReference>
<organism evidence="2 3">
    <name type="scientific">Microthyrium microscopicum</name>
    <dbReference type="NCBI Taxonomy" id="703497"/>
    <lineage>
        <taxon>Eukaryota</taxon>
        <taxon>Fungi</taxon>
        <taxon>Dikarya</taxon>
        <taxon>Ascomycota</taxon>
        <taxon>Pezizomycotina</taxon>
        <taxon>Dothideomycetes</taxon>
        <taxon>Dothideomycetes incertae sedis</taxon>
        <taxon>Microthyriales</taxon>
        <taxon>Microthyriaceae</taxon>
        <taxon>Microthyrium</taxon>
    </lineage>
</organism>
<evidence type="ECO:0000313" key="3">
    <source>
        <dbReference type="Proteomes" id="UP000799302"/>
    </source>
</evidence>